<dbReference type="Pfam" id="PF00126">
    <property type="entry name" value="HTH_1"/>
    <property type="match status" value="1"/>
</dbReference>
<accession>A0A6G9QIW1</accession>
<dbReference type="PANTHER" id="PTHR30118:SF15">
    <property type="entry name" value="TRANSCRIPTIONAL REGULATORY PROTEIN"/>
    <property type="match status" value="1"/>
</dbReference>
<dbReference type="SUPFAM" id="SSF46785">
    <property type="entry name" value="Winged helix' DNA-binding domain"/>
    <property type="match status" value="1"/>
</dbReference>
<name>A0A6G9QIW1_9GAMM</name>
<proteinExistence type="inferred from homology"/>
<evidence type="ECO:0000256" key="1">
    <source>
        <dbReference type="ARBA" id="ARBA00009437"/>
    </source>
</evidence>
<dbReference type="Proteomes" id="UP000502608">
    <property type="component" value="Chromosome"/>
</dbReference>
<evidence type="ECO:0000256" key="2">
    <source>
        <dbReference type="ARBA" id="ARBA00023015"/>
    </source>
</evidence>
<comment type="similarity">
    <text evidence="1">Belongs to the LysR transcriptional regulatory family.</text>
</comment>
<sequence>MDLNALNVFVTLYKAGSTQRAAIKLNRSQSFVSKTLAQLREDLNDPLFIRTATGLKPTSYAAQIAPKIQRAIEQLSIAIEPEEFDPSQLQYISIHIAEPLLVIIGKQLIHRLRQETNATIELRQWRQESNNNLIDGIVDIGIQALKDRPQQLYQKKIASGAAKMIGNKTGEFVKFLIDDYNEHLNLLRIYGEEHHNASIMVDNHLVLNQLMDEHYTYHFQLPDRNSQMDIGIDIALICSASKRHEPKIIWLSNLCESVIHQAINR</sequence>
<dbReference type="PANTHER" id="PTHR30118">
    <property type="entry name" value="HTH-TYPE TRANSCRIPTIONAL REGULATOR LEUO-RELATED"/>
    <property type="match status" value="1"/>
</dbReference>
<dbReference type="InterPro" id="IPR036390">
    <property type="entry name" value="WH_DNA-bd_sf"/>
</dbReference>
<dbReference type="RefSeq" id="WP_167677307.1">
    <property type="nucleotide sequence ID" value="NZ_CP050313.1"/>
</dbReference>
<evidence type="ECO:0000259" key="5">
    <source>
        <dbReference type="PROSITE" id="PS50931"/>
    </source>
</evidence>
<organism evidence="6 7">
    <name type="scientific">Shewanella aestuarii</name>
    <dbReference type="NCBI Taxonomy" id="1028752"/>
    <lineage>
        <taxon>Bacteria</taxon>
        <taxon>Pseudomonadati</taxon>
        <taxon>Pseudomonadota</taxon>
        <taxon>Gammaproteobacteria</taxon>
        <taxon>Alteromonadales</taxon>
        <taxon>Shewanellaceae</taxon>
        <taxon>Shewanella</taxon>
    </lineage>
</organism>
<keyword evidence="7" id="KW-1185">Reference proteome</keyword>
<feature type="domain" description="HTH lysR-type" evidence="5">
    <location>
        <begin position="1"/>
        <end position="58"/>
    </location>
</feature>
<keyword evidence="3" id="KW-0238">DNA-binding</keyword>
<evidence type="ECO:0000313" key="6">
    <source>
        <dbReference type="EMBL" id="QIR14494.1"/>
    </source>
</evidence>
<evidence type="ECO:0000313" key="7">
    <source>
        <dbReference type="Proteomes" id="UP000502608"/>
    </source>
</evidence>
<dbReference type="EMBL" id="CP050313">
    <property type="protein sequence ID" value="QIR14494.1"/>
    <property type="molecule type" value="Genomic_DNA"/>
</dbReference>
<dbReference type="AlphaFoldDB" id="A0A6G9QIW1"/>
<keyword evidence="2" id="KW-0805">Transcription regulation</keyword>
<dbReference type="GO" id="GO:0003677">
    <property type="term" value="F:DNA binding"/>
    <property type="evidence" value="ECO:0007669"/>
    <property type="project" value="UniProtKB-KW"/>
</dbReference>
<dbReference type="Gene3D" id="1.10.10.10">
    <property type="entry name" value="Winged helix-like DNA-binding domain superfamily/Winged helix DNA-binding domain"/>
    <property type="match status" value="1"/>
</dbReference>
<dbReference type="GO" id="GO:0003700">
    <property type="term" value="F:DNA-binding transcription factor activity"/>
    <property type="evidence" value="ECO:0007669"/>
    <property type="project" value="InterPro"/>
</dbReference>
<dbReference type="KEGG" id="saes:HBH39_08345"/>
<protein>
    <submittedName>
        <fullName evidence="6">LysR family transcriptional regulator</fullName>
    </submittedName>
</protein>
<keyword evidence="4" id="KW-0804">Transcription</keyword>
<evidence type="ECO:0000256" key="3">
    <source>
        <dbReference type="ARBA" id="ARBA00023125"/>
    </source>
</evidence>
<reference evidence="6 7" key="1">
    <citation type="submission" date="2020-03" db="EMBL/GenBank/DDBJ databases">
        <title>Complete genome sequence of Shewanella sp.</title>
        <authorList>
            <person name="Kim Y.-S."/>
            <person name="Kim S.-J."/>
            <person name="Jung H.-K."/>
            <person name="Kim K.-H."/>
        </authorList>
    </citation>
    <scope>NUCLEOTIDE SEQUENCE [LARGE SCALE GENOMIC DNA]</scope>
    <source>
        <strain evidence="6 7">PN3F2</strain>
    </source>
</reference>
<evidence type="ECO:0000256" key="4">
    <source>
        <dbReference type="ARBA" id="ARBA00023163"/>
    </source>
</evidence>
<gene>
    <name evidence="6" type="ORF">HBH39_08345</name>
</gene>
<dbReference type="InterPro" id="IPR050389">
    <property type="entry name" value="LysR-type_TF"/>
</dbReference>
<dbReference type="PROSITE" id="PS50931">
    <property type="entry name" value="HTH_LYSR"/>
    <property type="match status" value="1"/>
</dbReference>
<dbReference type="InterPro" id="IPR000847">
    <property type="entry name" value="LysR_HTH_N"/>
</dbReference>
<dbReference type="InterPro" id="IPR036388">
    <property type="entry name" value="WH-like_DNA-bd_sf"/>
</dbReference>